<keyword evidence="7" id="KW-0139">CF(1)</keyword>
<keyword evidence="11" id="KW-1185">Reference proteome</keyword>
<dbReference type="PANTHER" id="PTHR13822">
    <property type="entry name" value="ATP SYNTHASE DELTA/EPSILON CHAIN"/>
    <property type="match status" value="1"/>
</dbReference>
<dbReference type="Pfam" id="PF02823">
    <property type="entry name" value="ATP-synt_DE_N"/>
    <property type="match status" value="1"/>
</dbReference>
<dbReference type="InterPro" id="IPR001469">
    <property type="entry name" value="ATP_synth_F1_dsu/esu"/>
</dbReference>
<evidence type="ECO:0000256" key="2">
    <source>
        <dbReference type="ARBA" id="ARBA00004184"/>
    </source>
</evidence>
<proteinExistence type="inferred from homology"/>
<comment type="function">
    <text evidence="1">Produces ATP from ADP in the presence of a proton gradient across the membrane.</text>
</comment>
<evidence type="ECO:0000256" key="8">
    <source>
        <dbReference type="ARBA" id="ARBA00023310"/>
    </source>
</evidence>
<dbReference type="RefSeq" id="WP_187562666.1">
    <property type="nucleotide sequence ID" value="NZ_JACGWS010000007.1"/>
</dbReference>
<evidence type="ECO:0000256" key="7">
    <source>
        <dbReference type="ARBA" id="ARBA00023196"/>
    </source>
</evidence>
<sequence length="97" mass="10727">MYLEIVSPEATLFSSEVDSVTVPGINGEFQLLNNHAPIVSLLKEGLVKIHTHTQSHLVFDELHAEIVPHNDDDKVLTLQINSGTIEMKDNKVIVLAD</sequence>
<feature type="domain" description="ATP synthase F1 complex delta/epsilon subunit N-terminal" evidence="9">
    <location>
        <begin position="1"/>
        <end position="55"/>
    </location>
</feature>
<dbReference type="CDD" id="cd12152">
    <property type="entry name" value="F1-ATPase_delta"/>
    <property type="match status" value="1"/>
</dbReference>
<reference evidence="10 11" key="1">
    <citation type="submission" date="2020-07" db="EMBL/GenBank/DDBJ databases">
        <title>Description of Kordia aestuariivivens sp. nov., isolated from a tidal flat.</title>
        <authorList>
            <person name="Park S."/>
            <person name="Yoon J.-H."/>
        </authorList>
    </citation>
    <scope>NUCLEOTIDE SEQUENCE [LARGE SCALE GENOMIC DNA]</scope>
    <source>
        <strain evidence="10 11">YSTF-M3</strain>
    </source>
</reference>
<dbReference type="EMBL" id="JACGWS010000007">
    <property type="protein sequence ID" value="MBC8755620.1"/>
    <property type="molecule type" value="Genomic_DNA"/>
</dbReference>
<dbReference type="Gene3D" id="2.60.15.10">
    <property type="entry name" value="F0F1 ATP synthase delta/epsilon subunit, N-terminal"/>
    <property type="match status" value="1"/>
</dbReference>
<evidence type="ECO:0000313" key="11">
    <source>
        <dbReference type="Proteomes" id="UP000619238"/>
    </source>
</evidence>
<evidence type="ECO:0000259" key="9">
    <source>
        <dbReference type="Pfam" id="PF02823"/>
    </source>
</evidence>
<name>A0ABR7QAM3_9FLAO</name>
<comment type="caution">
    <text evidence="10">The sequence shown here is derived from an EMBL/GenBank/DDBJ whole genome shotgun (WGS) entry which is preliminary data.</text>
</comment>
<accession>A0ABR7QAM3</accession>
<dbReference type="Proteomes" id="UP000619238">
    <property type="component" value="Unassembled WGS sequence"/>
</dbReference>
<evidence type="ECO:0000256" key="6">
    <source>
        <dbReference type="ARBA" id="ARBA00023136"/>
    </source>
</evidence>
<keyword evidence="8" id="KW-0066">ATP synthesis</keyword>
<evidence type="ECO:0000313" key="10">
    <source>
        <dbReference type="EMBL" id="MBC8755620.1"/>
    </source>
</evidence>
<protein>
    <submittedName>
        <fullName evidence="10">F0F1 ATP synthase subunit epsilon</fullName>
    </submittedName>
</protein>
<gene>
    <name evidence="10" type="ORF">H2O64_13160</name>
</gene>
<keyword evidence="5" id="KW-0406">Ion transport</keyword>
<comment type="subcellular location">
    <subcellularLocation>
        <location evidence="2">Endomembrane system</location>
        <topology evidence="2">Peripheral membrane protein</topology>
    </subcellularLocation>
</comment>
<dbReference type="SUPFAM" id="SSF51344">
    <property type="entry name" value="Epsilon subunit of F1F0-ATP synthase N-terminal domain"/>
    <property type="match status" value="1"/>
</dbReference>
<evidence type="ECO:0000256" key="4">
    <source>
        <dbReference type="ARBA" id="ARBA00022448"/>
    </source>
</evidence>
<evidence type="ECO:0000256" key="5">
    <source>
        <dbReference type="ARBA" id="ARBA00023065"/>
    </source>
</evidence>
<evidence type="ECO:0000256" key="1">
    <source>
        <dbReference type="ARBA" id="ARBA00003543"/>
    </source>
</evidence>
<evidence type="ECO:0000256" key="3">
    <source>
        <dbReference type="ARBA" id="ARBA00005712"/>
    </source>
</evidence>
<dbReference type="PANTHER" id="PTHR13822:SF10">
    <property type="entry name" value="ATP SYNTHASE EPSILON CHAIN, CHLOROPLASTIC"/>
    <property type="match status" value="1"/>
</dbReference>
<keyword evidence="4" id="KW-0813">Transport</keyword>
<dbReference type="InterPro" id="IPR036771">
    <property type="entry name" value="ATPsynth_dsu/esu_N"/>
</dbReference>
<keyword evidence="6" id="KW-0472">Membrane</keyword>
<comment type="similarity">
    <text evidence="3">Belongs to the ATPase epsilon chain family.</text>
</comment>
<organism evidence="10 11">
    <name type="scientific">Kordia aestuariivivens</name>
    <dbReference type="NCBI Taxonomy" id="2759037"/>
    <lineage>
        <taxon>Bacteria</taxon>
        <taxon>Pseudomonadati</taxon>
        <taxon>Bacteroidota</taxon>
        <taxon>Flavobacteriia</taxon>
        <taxon>Flavobacteriales</taxon>
        <taxon>Flavobacteriaceae</taxon>
        <taxon>Kordia</taxon>
    </lineage>
</organism>
<dbReference type="InterPro" id="IPR020546">
    <property type="entry name" value="ATP_synth_F1_dsu/esu_N"/>
</dbReference>